<dbReference type="GO" id="GO:0016491">
    <property type="term" value="F:oxidoreductase activity"/>
    <property type="evidence" value="ECO:0007669"/>
    <property type="project" value="UniProtKB-ARBA"/>
</dbReference>
<accession>A0A7C0U3I3</accession>
<gene>
    <name evidence="7" type="ORF">ENG63_08935</name>
</gene>
<dbReference type="PANTHER" id="PTHR32479">
    <property type="entry name" value="GLYCOLATE OXIDASE IRON-SULFUR SUBUNIT"/>
    <property type="match status" value="1"/>
</dbReference>
<dbReference type="PANTHER" id="PTHR32479:SF20">
    <property type="entry name" value="GLYCOLATE OXIDASE IRON-SULFUR SUBUNIT"/>
    <property type="match status" value="1"/>
</dbReference>
<dbReference type="EMBL" id="DRBS01000328">
    <property type="protein sequence ID" value="HDD44964.1"/>
    <property type="molecule type" value="Genomic_DNA"/>
</dbReference>
<name>A0A7C0U3I3_DESA2</name>
<evidence type="ECO:0000256" key="4">
    <source>
        <dbReference type="ARBA" id="ARBA00023004"/>
    </source>
</evidence>
<dbReference type="InterPro" id="IPR004017">
    <property type="entry name" value="Cys_rich_dom"/>
</dbReference>
<dbReference type="Proteomes" id="UP000886289">
    <property type="component" value="Unassembled WGS sequence"/>
</dbReference>
<reference evidence="7" key="1">
    <citation type="journal article" date="2020" name="mSystems">
        <title>Genome- and Community-Level Interaction Insights into Carbon Utilization and Element Cycling Functions of Hydrothermarchaeota in Hydrothermal Sediment.</title>
        <authorList>
            <person name="Zhou Z."/>
            <person name="Liu Y."/>
            <person name="Xu W."/>
            <person name="Pan J."/>
            <person name="Luo Z.H."/>
            <person name="Li M."/>
        </authorList>
    </citation>
    <scope>NUCLEOTIDE SEQUENCE [LARGE SCALE GENOMIC DNA]</scope>
    <source>
        <strain evidence="7">HyVt-233</strain>
    </source>
</reference>
<comment type="caution">
    <text evidence="7">The sequence shown here is derived from an EMBL/GenBank/DDBJ whole genome shotgun (WGS) entry which is preliminary data.</text>
</comment>
<feature type="domain" description="Cysteine-rich" evidence="6">
    <location>
        <begin position="41"/>
        <end position="123"/>
    </location>
</feature>
<evidence type="ECO:0000256" key="5">
    <source>
        <dbReference type="ARBA" id="ARBA00023014"/>
    </source>
</evidence>
<protein>
    <recommendedName>
        <fullName evidence="6">Cysteine-rich domain-containing protein</fullName>
    </recommendedName>
</protein>
<keyword evidence="3" id="KW-0677">Repeat</keyword>
<sequence>ASRGILWRLLAMFKQFSPLPFSFAQKPFLPQNIKSSGKKTVGIFVGCITNFIYPHLGYKLLKLLKYLNYEIFIPNEQVCCGLMAYNLGDREIAFTLAQKNIDAFKNKKIDFILTPCASCYHHLTTFSLYQETGLSKKVMELNRFLFNNKIPFIFLNQKLTWHDPCHLYYHHNIWEEPRELLKKIGIFVESSPNGMCCGQGGSFSINFPELSKKMLEKRINFIKKTKADIVVTNCMGCLIQLKTGLGKEKVKHILELIA</sequence>
<dbReference type="AlphaFoldDB" id="A0A7C0U3I3"/>
<feature type="non-terminal residue" evidence="7">
    <location>
        <position position="1"/>
    </location>
</feature>
<keyword evidence="5" id="KW-0411">Iron-sulfur</keyword>
<keyword evidence="1" id="KW-0004">4Fe-4S</keyword>
<feature type="domain" description="Cysteine-rich" evidence="6">
    <location>
        <begin position="160"/>
        <end position="242"/>
    </location>
</feature>
<dbReference type="Pfam" id="PF02754">
    <property type="entry name" value="CCG"/>
    <property type="match status" value="2"/>
</dbReference>
<evidence type="ECO:0000313" key="7">
    <source>
        <dbReference type="EMBL" id="HDD44964.1"/>
    </source>
</evidence>
<dbReference type="GO" id="GO:0046872">
    <property type="term" value="F:metal ion binding"/>
    <property type="evidence" value="ECO:0007669"/>
    <property type="project" value="UniProtKB-KW"/>
</dbReference>
<evidence type="ECO:0000259" key="6">
    <source>
        <dbReference type="Pfam" id="PF02754"/>
    </source>
</evidence>
<evidence type="ECO:0000256" key="3">
    <source>
        <dbReference type="ARBA" id="ARBA00022737"/>
    </source>
</evidence>
<evidence type="ECO:0000256" key="1">
    <source>
        <dbReference type="ARBA" id="ARBA00022485"/>
    </source>
</evidence>
<evidence type="ECO:0000256" key="2">
    <source>
        <dbReference type="ARBA" id="ARBA00022723"/>
    </source>
</evidence>
<proteinExistence type="predicted"/>
<keyword evidence="2" id="KW-0479">Metal-binding</keyword>
<organism evidence="7">
    <name type="scientific">Desulfofervidus auxilii</name>
    <dbReference type="NCBI Taxonomy" id="1621989"/>
    <lineage>
        <taxon>Bacteria</taxon>
        <taxon>Pseudomonadati</taxon>
        <taxon>Thermodesulfobacteriota</taxon>
        <taxon>Candidatus Desulfofervidia</taxon>
        <taxon>Candidatus Desulfofervidales</taxon>
        <taxon>Candidatus Desulfofervidaceae</taxon>
        <taxon>Candidatus Desulfofervidus</taxon>
    </lineage>
</organism>
<dbReference type="GO" id="GO:0051539">
    <property type="term" value="F:4 iron, 4 sulfur cluster binding"/>
    <property type="evidence" value="ECO:0007669"/>
    <property type="project" value="UniProtKB-KW"/>
</dbReference>
<keyword evidence="4" id="KW-0408">Iron</keyword>